<accession>A0ABN2X9F5</accession>
<organism evidence="2 3">
    <name type="scientific">Kitasatospora saccharophila</name>
    <dbReference type="NCBI Taxonomy" id="407973"/>
    <lineage>
        <taxon>Bacteria</taxon>
        <taxon>Bacillati</taxon>
        <taxon>Actinomycetota</taxon>
        <taxon>Actinomycetes</taxon>
        <taxon>Kitasatosporales</taxon>
        <taxon>Streptomycetaceae</taxon>
        <taxon>Kitasatospora</taxon>
    </lineage>
</organism>
<evidence type="ECO:0000313" key="3">
    <source>
        <dbReference type="Proteomes" id="UP001500897"/>
    </source>
</evidence>
<dbReference type="Proteomes" id="UP001500897">
    <property type="component" value="Unassembled WGS sequence"/>
</dbReference>
<protein>
    <recommendedName>
        <fullName evidence="1">Carrier domain-containing protein</fullName>
    </recommendedName>
</protein>
<dbReference type="SUPFAM" id="SSF47336">
    <property type="entry name" value="ACP-like"/>
    <property type="match status" value="1"/>
</dbReference>
<sequence length="75" mass="7921">MPKLADAAAVLPADADLWSAGMDSLTSVQVMVRLEDRFDVEFPDATLTRETFSSIAALTKVLSDLLGEHPGTGAS</sequence>
<dbReference type="Pfam" id="PF00550">
    <property type="entry name" value="PP-binding"/>
    <property type="match status" value="1"/>
</dbReference>
<dbReference type="InterPro" id="IPR036736">
    <property type="entry name" value="ACP-like_sf"/>
</dbReference>
<dbReference type="Gene3D" id="1.10.1200.10">
    <property type="entry name" value="ACP-like"/>
    <property type="match status" value="1"/>
</dbReference>
<name>A0ABN2X9F5_9ACTN</name>
<proteinExistence type="predicted"/>
<dbReference type="InterPro" id="IPR009081">
    <property type="entry name" value="PP-bd_ACP"/>
</dbReference>
<reference evidence="2 3" key="1">
    <citation type="journal article" date="2019" name="Int. J. Syst. Evol. Microbiol.">
        <title>The Global Catalogue of Microorganisms (GCM) 10K type strain sequencing project: providing services to taxonomists for standard genome sequencing and annotation.</title>
        <authorList>
            <consortium name="The Broad Institute Genomics Platform"/>
            <consortium name="The Broad Institute Genome Sequencing Center for Infectious Disease"/>
            <person name="Wu L."/>
            <person name="Ma J."/>
        </authorList>
    </citation>
    <scope>NUCLEOTIDE SEQUENCE [LARGE SCALE GENOMIC DNA]</scope>
    <source>
        <strain evidence="2 3">JCM 14559</strain>
    </source>
</reference>
<gene>
    <name evidence="2" type="ORF">GCM10009759_46270</name>
</gene>
<evidence type="ECO:0000259" key="1">
    <source>
        <dbReference type="PROSITE" id="PS50075"/>
    </source>
</evidence>
<keyword evidence="3" id="KW-1185">Reference proteome</keyword>
<dbReference type="PROSITE" id="PS50075">
    <property type="entry name" value="CARRIER"/>
    <property type="match status" value="1"/>
</dbReference>
<comment type="caution">
    <text evidence="2">The sequence shown here is derived from an EMBL/GenBank/DDBJ whole genome shotgun (WGS) entry which is preliminary data.</text>
</comment>
<dbReference type="EMBL" id="BAAANS010000032">
    <property type="protein sequence ID" value="GAA2107308.1"/>
    <property type="molecule type" value="Genomic_DNA"/>
</dbReference>
<feature type="domain" description="Carrier" evidence="1">
    <location>
        <begin position="1"/>
        <end position="66"/>
    </location>
</feature>
<evidence type="ECO:0000313" key="2">
    <source>
        <dbReference type="EMBL" id="GAA2107308.1"/>
    </source>
</evidence>